<reference evidence="3" key="1">
    <citation type="submission" date="2019-09" db="EMBL/GenBank/DDBJ databases">
        <authorList>
            <person name="Jung D.-H."/>
        </authorList>
    </citation>
    <scope>NUCLEOTIDE SEQUENCE [LARGE SCALE GENOMIC DNA]</scope>
    <source>
        <strain evidence="3">JA-25</strain>
    </source>
</reference>
<accession>A0ABX0QHS9</accession>
<name>A0ABX0QHS9_9BACT</name>
<keyword evidence="3" id="KW-1185">Reference proteome</keyword>
<evidence type="ECO:0000313" key="3">
    <source>
        <dbReference type="Proteomes" id="UP000606008"/>
    </source>
</evidence>
<dbReference type="Proteomes" id="UP000606008">
    <property type="component" value="Unassembled WGS sequence"/>
</dbReference>
<dbReference type="SUPFAM" id="SSF56801">
    <property type="entry name" value="Acetyl-CoA synthetase-like"/>
    <property type="match status" value="1"/>
</dbReference>
<protein>
    <submittedName>
        <fullName evidence="2">AMP-binding protein</fullName>
    </submittedName>
</protein>
<dbReference type="PANTHER" id="PTHR43201:SF32">
    <property type="entry name" value="2-SUCCINYLBENZOATE--COA LIGASE, CHLOROPLASTIC_PEROXISOMAL"/>
    <property type="match status" value="1"/>
</dbReference>
<dbReference type="InterPro" id="IPR020845">
    <property type="entry name" value="AMP-binding_CS"/>
</dbReference>
<comment type="caution">
    <text evidence="2">The sequence shown here is derived from an EMBL/GenBank/DDBJ whole genome shotgun (WGS) entry which is preliminary data.</text>
</comment>
<organism evidence="2 3">
    <name type="scientific">Fibrivirga algicola</name>
    <dbReference type="NCBI Taxonomy" id="2950420"/>
    <lineage>
        <taxon>Bacteria</taxon>
        <taxon>Pseudomonadati</taxon>
        <taxon>Bacteroidota</taxon>
        <taxon>Cytophagia</taxon>
        <taxon>Cytophagales</taxon>
        <taxon>Spirosomataceae</taxon>
        <taxon>Fibrivirga</taxon>
    </lineage>
</organism>
<dbReference type="PANTHER" id="PTHR43201">
    <property type="entry name" value="ACYL-COA SYNTHETASE"/>
    <property type="match status" value="1"/>
</dbReference>
<sequence>MITNFFGCLYDKLLENAAQELIVWTEAGGSARTYTGAALLERVSAIRHELTERGIHPGQSVMLAMPVSFDLICSLLAIMAQGAVPVLPPANASRFDLVSLLKQTGIRGVMVQKAPGLLLAGLARLLRLQLVPVAPLKAWSGTYLPPQLVDPEQPALISHSSGSTGKPKAIRRSHRVLTAQHHALSASFPPWVGQRDFPLFPNILLHNLAVGTVSVLPDLPGFSLARMNPARIVAQLVRQQVHTLTGNVYYFQHLLRYLNDHPAQITHVRAVGIGGSPVPDTLIHSLQPYFPAADLFVIYGSSEAEPIAVRNTRQQSVTPRSGYPVGTVHPAIQVTIRPEGLLTLPNGTSYTVGEIQVRGDHVASNGNDWLATGDFGYIDETNQFILTGRRGNERIHQGVQHYQIEHMLSAVTGVERVAARSGENYFTIYVQGTATEAAIRYVLDQHFPAGICPTIQFRAELPVDARHLSKIRYEQLS</sequence>
<dbReference type="RefSeq" id="WP_166691630.1">
    <property type="nucleotide sequence ID" value="NZ_WAEL01000003.1"/>
</dbReference>
<feature type="domain" description="AMP-dependent synthetase/ligase" evidence="1">
    <location>
        <begin position="24"/>
        <end position="364"/>
    </location>
</feature>
<dbReference type="Gene3D" id="3.40.50.12780">
    <property type="entry name" value="N-terminal domain of ligase-like"/>
    <property type="match status" value="1"/>
</dbReference>
<gene>
    <name evidence="2" type="ORF">F7231_08610</name>
</gene>
<dbReference type="EMBL" id="WAEL01000003">
    <property type="protein sequence ID" value="NID10233.1"/>
    <property type="molecule type" value="Genomic_DNA"/>
</dbReference>
<dbReference type="PROSITE" id="PS00455">
    <property type="entry name" value="AMP_BINDING"/>
    <property type="match status" value="1"/>
</dbReference>
<dbReference type="Pfam" id="PF00501">
    <property type="entry name" value="AMP-binding"/>
    <property type="match status" value="1"/>
</dbReference>
<reference evidence="3" key="2">
    <citation type="submission" date="2023-07" db="EMBL/GenBank/DDBJ databases">
        <authorList>
            <person name="Jung D.-H."/>
        </authorList>
    </citation>
    <scope>NUCLEOTIDE SEQUENCE [LARGE SCALE GENOMIC DNA]</scope>
    <source>
        <strain evidence="3">JA-25</strain>
    </source>
</reference>
<proteinExistence type="predicted"/>
<evidence type="ECO:0000259" key="1">
    <source>
        <dbReference type="Pfam" id="PF00501"/>
    </source>
</evidence>
<evidence type="ECO:0000313" key="2">
    <source>
        <dbReference type="EMBL" id="NID10233.1"/>
    </source>
</evidence>
<dbReference type="InterPro" id="IPR042099">
    <property type="entry name" value="ANL_N_sf"/>
</dbReference>
<dbReference type="InterPro" id="IPR000873">
    <property type="entry name" value="AMP-dep_synth/lig_dom"/>
</dbReference>